<proteinExistence type="predicted"/>
<reference evidence="1 2" key="1">
    <citation type="submission" date="2016-10" db="EMBL/GenBank/DDBJ databases">
        <authorList>
            <person name="de Groot N.N."/>
        </authorList>
    </citation>
    <scope>NUCLEOTIDE SEQUENCE [LARGE SCALE GENOMIC DNA]</scope>
    <source>
        <strain evidence="1 2">DSM 23421</strain>
    </source>
</reference>
<organism evidence="1 2">
    <name type="scientific">Pricia antarctica</name>
    <dbReference type="NCBI Taxonomy" id="641691"/>
    <lineage>
        <taxon>Bacteria</taxon>
        <taxon>Pseudomonadati</taxon>
        <taxon>Bacteroidota</taxon>
        <taxon>Flavobacteriia</taxon>
        <taxon>Flavobacteriales</taxon>
        <taxon>Flavobacteriaceae</taxon>
        <taxon>Pricia</taxon>
    </lineage>
</organism>
<keyword evidence="2" id="KW-1185">Reference proteome</keyword>
<sequence length="46" mass="5191">MKSKLFGIAAALVKGRKYTLALVGAQLVYLAYKYMQERKVKSLRGK</sequence>
<dbReference type="AlphaFoldDB" id="A0A1G7I6W0"/>
<evidence type="ECO:0000313" key="1">
    <source>
        <dbReference type="EMBL" id="SDF08477.1"/>
    </source>
</evidence>
<gene>
    <name evidence="1" type="ORF">SAMN05421636_11138</name>
</gene>
<evidence type="ECO:0000313" key="2">
    <source>
        <dbReference type="Proteomes" id="UP000199109"/>
    </source>
</evidence>
<name>A0A1G7I6W0_9FLAO</name>
<protein>
    <submittedName>
        <fullName evidence="1">Uncharacterized protein</fullName>
    </submittedName>
</protein>
<dbReference type="Proteomes" id="UP000199109">
    <property type="component" value="Unassembled WGS sequence"/>
</dbReference>
<dbReference type="STRING" id="641691.SAMN05421636_11138"/>
<accession>A0A1G7I6W0</accession>
<dbReference type="EMBL" id="FNAO01000011">
    <property type="protein sequence ID" value="SDF08477.1"/>
    <property type="molecule type" value="Genomic_DNA"/>
</dbReference>